<evidence type="ECO:0000313" key="3">
    <source>
        <dbReference type="EMBL" id="QEM06485.1"/>
    </source>
</evidence>
<sequence>MNLRRSPKCANPKRKFLKPSNPKNMSNSKVIVLAEIPVKPEFLQEVKAISAKALIPTLQEEGVEMFYQTVKNDDPNTLVFFEVFKSQQALDEHLAANYTKEFFAAVKDKVSGKPVSSILSEL</sequence>
<dbReference type="InterPro" id="IPR011008">
    <property type="entry name" value="Dimeric_a/b-barrel"/>
</dbReference>
<evidence type="ECO:0000259" key="2">
    <source>
        <dbReference type="PROSITE" id="PS51725"/>
    </source>
</evidence>
<dbReference type="PANTHER" id="PTHR33336">
    <property type="entry name" value="QUINOL MONOOXYGENASE YGIN-RELATED"/>
    <property type="match status" value="1"/>
</dbReference>
<dbReference type="Pfam" id="PF03992">
    <property type="entry name" value="ABM"/>
    <property type="match status" value="1"/>
</dbReference>
<reference evidence="3 4" key="1">
    <citation type="submission" date="2019-08" db="EMBL/GenBank/DDBJ databases">
        <title>Comparative genome analysis confer to the adaptation heavy metal polluted environment.</title>
        <authorList>
            <person name="Li Y."/>
        </authorList>
    </citation>
    <scope>NUCLEOTIDE SEQUENCE [LARGE SCALE GENOMIC DNA]</scope>
    <source>
        <strain evidence="3 4">P2</strain>
    </source>
</reference>
<dbReference type="SUPFAM" id="SSF54909">
    <property type="entry name" value="Dimeric alpha+beta barrel"/>
    <property type="match status" value="1"/>
</dbReference>
<gene>
    <name evidence="3" type="ORF">DIU31_024300</name>
</gene>
<dbReference type="Gene3D" id="3.30.70.100">
    <property type="match status" value="1"/>
</dbReference>
<dbReference type="EMBL" id="CP043451">
    <property type="protein sequence ID" value="QEM06485.1"/>
    <property type="molecule type" value="Genomic_DNA"/>
</dbReference>
<dbReference type="InterPro" id="IPR050744">
    <property type="entry name" value="AI-2_Isomerase_LsrG"/>
</dbReference>
<dbReference type="Proteomes" id="UP000250557">
    <property type="component" value="Chromosome"/>
</dbReference>
<organism evidence="3 4">
    <name type="scientific">Mucilaginibacter rubeus</name>
    <dbReference type="NCBI Taxonomy" id="2027860"/>
    <lineage>
        <taxon>Bacteria</taxon>
        <taxon>Pseudomonadati</taxon>
        <taxon>Bacteroidota</taxon>
        <taxon>Sphingobacteriia</taxon>
        <taxon>Sphingobacteriales</taxon>
        <taxon>Sphingobacteriaceae</taxon>
        <taxon>Mucilaginibacter</taxon>
    </lineage>
</organism>
<feature type="compositionally biased region" description="Basic residues" evidence="1">
    <location>
        <begin position="1"/>
        <end position="17"/>
    </location>
</feature>
<feature type="region of interest" description="Disordered" evidence="1">
    <location>
        <begin position="1"/>
        <end position="22"/>
    </location>
</feature>
<keyword evidence="3" id="KW-0503">Monooxygenase</keyword>
<feature type="domain" description="ABM" evidence="2">
    <location>
        <begin position="30"/>
        <end position="119"/>
    </location>
</feature>
<dbReference type="PANTHER" id="PTHR33336:SF3">
    <property type="entry name" value="ABM DOMAIN-CONTAINING PROTEIN"/>
    <property type="match status" value="1"/>
</dbReference>
<dbReference type="PROSITE" id="PS51725">
    <property type="entry name" value="ABM"/>
    <property type="match status" value="1"/>
</dbReference>
<dbReference type="AlphaFoldDB" id="A0AAE6MK86"/>
<protein>
    <submittedName>
        <fullName evidence="3">Antibiotic biosynthesis monooxygenase</fullName>
    </submittedName>
</protein>
<keyword evidence="3" id="KW-0560">Oxidoreductase</keyword>
<evidence type="ECO:0000313" key="4">
    <source>
        <dbReference type="Proteomes" id="UP000250557"/>
    </source>
</evidence>
<dbReference type="GO" id="GO:0004497">
    <property type="term" value="F:monooxygenase activity"/>
    <property type="evidence" value="ECO:0007669"/>
    <property type="project" value="UniProtKB-KW"/>
</dbReference>
<evidence type="ECO:0000256" key="1">
    <source>
        <dbReference type="SAM" id="MobiDB-lite"/>
    </source>
</evidence>
<accession>A0AAE6MK86</accession>
<dbReference type="InterPro" id="IPR007138">
    <property type="entry name" value="ABM_dom"/>
</dbReference>
<name>A0AAE6MK86_9SPHI</name>
<proteinExistence type="predicted"/>